<gene>
    <name evidence="1" type="ORF">ARMOST_12036</name>
</gene>
<evidence type="ECO:0000313" key="2">
    <source>
        <dbReference type="Proteomes" id="UP000219338"/>
    </source>
</evidence>
<accession>A0A284RIS8</accession>
<dbReference type="AlphaFoldDB" id="A0A284RIS8"/>
<evidence type="ECO:0000313" key="1">
    <source>
        <dbReference type="EMBL" id="SJL08668.1"/>
    </source>
</evidence>
<keyword evidence="2" id="KW-1185">Reference proteome</keyword>
<dbReference type="OrthoDB" id="10469479at2759"/>
<reference evidence="2" key="1">
    <citation type="journal article" date="2017" name="Nat. Ecol. Evol.">
        <title>Genome expansion and lineage-specific genetic innovations in the forest pathogenic fungi Armillaria.</title>
        <authorList>
            <person name="Sipos G."/>
            <person name="Prasanna A.N."/>
            <person name="Walter M.C."/>
            <person name="O'Connor E."/>
            <person name="Balint B."/>
            <person name="Krizsan K."/>
            <person name="Kiss B."/>
            <person name="Hess J."/>
            <person name="Varga T."/>
            <person name="Slot J."/>
            <person name="Riley R."/>
            <person name="Boka B."/>
            <person name="Rigling D."/>
            <person name="Barry K."/>
            <person name="Lee J."/>
            <person name="Mihaltcheva S."/>
            <person name="LaButti K."/>
            <person name="Lipzen A."/>
            <person name="Waldron R."/>
            <person name="Moloney N.M."/>
            <person name="Sperisen C."/>
            <person name="Kredics L."/>
            <person name="Vagvoelgyi C."/>
            <person name="Patrignani A."/>
            <person name="Fitzpatrick D."/>
            <person name="Nagy I."/>
            <person name="Doyle S."/>
            <person name="Anderson J.B."/>
            <person name="Grigoriev I.V."/>
            <person name="Gueldener U."/>
            <person name="Muensterkoetter M."/>
            <person name="Nagy L.G."/>
        </authorList>
    </citation>
    <scope>NUCLEOTIDE SEQUENCE [LARGE SCALE GENOMIC DNA]</scope>
    <source>
        <strain evidence="2">C18/9</strain>
    </source>
</reference>
<protein>
    <submittedName>
        <fullName evidence="1">Uncharacterized protein</fullName>
    </submittedName>
</protein>
<dbReference type="EMBL" id="FUEG01000009">
    <property type="protein sequence ID" value="SJL08668.1"/>
    <property type="molecule type" value="Genomic_DNA"/>
</dbReference>
<name>A0A284RIS8_ARMOS</name>
<sequence>MRHLKYFPVLIISANLPTDTHYCTQKFIDVEGARGSFIVPSNVKGRIGNTTVRFVDFAPEQETSVGFELSRSHHSSDGLPLPMPLRDELFVISYVQSDIGYPGQLTTEVSR</sequence>
<dbReference type="Proteomes" id="UP000219338">
    <property type="component" value="Unassembled WGS sequence"/>
</dbReference>
<proteinExistence type="predicted"/>
<organism evidence="1 2">
    <name type="scientific">Armillaria ostoyae</name>
    <name type="common">Armillaria root rot fungus</name>
    <dbReference type="NCBI Taxonomy" id="47428"/>
    <lineage>
        <taxon>Eukaryota</taxon>
        <taxon>Fungi</taxon>
        <taxon>Dikarya</taxon>
        <taxon>Basidiomycota</taxon>
        <taxon>Agaricomycotina</taxon>
        <taxon>Agaricomycetes</taxon>
        <taxon>Agaricomycetidae</taxon>
        <taxon>Agaricales</taxon>
        <taxon>Marasmiineae</taxon>
        <taxon>Physalacriaceae</taxon>
        <taxon>Armillaria</taxon>
    </lineage>
</organism>